<reference evidence="2" key="2">
    <citation type="submission" date="2024-04" db="EMBL/GenBank/DDBJ databases">
        <authorList>
            <person name="Chen Y."/>
            <person name="Shah S."/>
            <person name="Dougan E. K."/>
            <person name="Thang M."/>
            <person name="Chan C."/>
        </authorList>
    </citation>
    <scope>NUCLEOTIDE SEQUENCE [LARGE SCALE GENOMIC DNA]</scope>
</reference>
<dbReference type="Proteomes" id="UP001152797">
    <property type="component" value="Unassembled WGS sequence"/>
</dbReference>
<name>A0A9P1DQM0_9DINO</name>
<accession>A0A9P1DQM0</accession>
<dbReference type="EMBL" id="CAMXCT030006423">
    <property type="protein sequence ID" value="CAL4801882.1"/>
    <property type="molecule type" value="Genomic_DNA"/>
</dbReference>
<evidence type="ECO:0000313" key="3">
    <source>
        <dbReference type="Proteomes" id="UP001152797"/>
    </source>
</evidence>
<protein>
    <submittedName>
        <fullName evidence="1">Uncharacterized protein</fullName>
    </submittedName>
</protein>
<dbReference type="EMBL" id="CAMXCT020006423">
    <property type="protein sequence ID" value="CAL1167945.1"/>
    <property type="molecule type" value="Genomic_DNA"/>
</dbReference>
<dbReference type="EMBL" id="CAMXCT010006423">
    <property type="protein sequence ID" value="CAI4014570.1"/>
    <property type="molecule type" value="Genomic_DNA"/>
</dbReference>
<organism evidence="1">
    <name type="scientific">Cladocopium goreaui</name>
    <dbReference type="NCBI Taxonomy" id="2562237"/>
    <lineage>
        <taxon>Eukaryota</taxon>
        <taxon>Sar</taxon>
        <taxon>Alveolata</taxon>
        <taxon>Dinophyceae</taxon>
        <taxon>Suessiales</taxon>
        <taxon>Symbiodiniaceae</taxon>
        <taxon>Cladocopium</taxon>
    </lineage>
</organism>
<evidence type="ECO:0000313" key="1">
    <source>
        <dbReference type="EMBL" id="CAI4014570.1"/>
    </source>
</evidence>
<comment type="caution">
    <text evidence="1">The sequence shown here is derived from an EMBL/GenBank/DDBJ whole genome shotgun (WGS) entry which is preliminary data.</text>
</comment>
<reference evidence="1" key="1">
    <citation type="submission" date="2022-10" db="EMBL/GenBank/DDBJ databases">
        <authorList>
            <person name="Chen Y."/>
            <person name="Dougan E. K."/>
            <person name="Chan C."/>
            <person name="Rhodes N."/>
            <person name="Thang M."/>
        </authorList>
    </citation>
    <scope>NUCLEOTIDE SEQUENCE</scope>
</reference>
<evidence type="ECO:0000313" key="2">
    <source>
        <dbReference type="EMBL" id="CAL1167945.1"/>
    </source>
</evidence>
<dbReference type="AlphaFoldDB" id="A0A9P1DQM0"/>
<gene>
    <name evidence="1" type="ORF">C1SCF055_LOCUS39464</name>
</gene>
<dbReference type="OrthoDB" id="28644at2759"/>
<proteinExistence type="predicted"/>
<sequence length="208" mass="23067">MAVQSRRCLDKGQAALHRPVVLHPPPVHLPKWSIGAFCSGFALGVAFASEIRFTLEFQPGAPFQQSIINSIMAPFNLDQLDCSINEIIYPTAWPIGFGGDPDLIDLPTHWVPWDDDIVSTSQYHFYVADLEVYESMAAVATATDNHLSMVPAGVPFDFRMETILIVHQLPLMQLMELAAQSADRIITLERRLGDAEAAIAQIRFHLGI</sequence>
<keyword evidence="3" id="KW-1185">Reference proteome</keyword>